<keyword evidence="1" id="KW-0175">Coiled coil</keyword>
<accession>A0AAV7QX60</accession>
<organism evidence="3 4">
    <name type="scientific">Pleurodeles waltl</name>
    <name type="common">Iberian ribbed newt</name>
    <dbReference type="NCBI Taxonomy" id="8319"/>
    <lineage>
        <taxon>Eukaryota</taxon>
        <taxon>Metazoa</taxon>
        <taxon>Chordata</taxon>
        <taxon>Craniata</taxon>
        <taxon>Vertebrata</taxon>
        <taxon>Euteleostomi</taxon>
        <taxon>Amphibia</taxon>
        <taxon>Batrachia</taxon>
        <taxon>Caudata</taxon>
        <taxon>Salamandroidea</taxon>
        <taxon>Salamandridae</taxon>
        <taxon>Pleurodelinae</taxon>
        <taxon>Pleurodeles</taxon>
    </lineage>
</organism>
<feature type="region of interest" description="Disordered" evidence="2">
    <location>
        <begin position="1"/>
        <end position="62"/>
    </location>
</feature>
<feature type="compositionally biased region" description="Basic residues" evidence="2">
    <location>
        <begin position="1"/>
        <end position="14"/>
    </location>
</feature>
<name>A0AAV7QX60_PLEWA</name>
<feature type="coiled-coil region" evidence="1">
    <location>
        <begin position="106"/>
        <end position="150"/>
    </location>
</feature>
<keyword evidence="4" id="KW-1185">Reference proteome</keyword>
<sequence length="155" mass="17909">MHRRTARSPRGRAKVVKDNVDHSAKKERSFKDMLSKPPEGKTEADNTGTGKHREEETEEDAGAPVIKSFLESLFASLRDDIQLVKRDLLQDLKVVRWELEEVGERVATLEEHENAGGEEIEQLQQEMLWLQDQQIELQAHAEDLENRSRRSNIRI</sequence>
<evidence type="ECO:0000313" key="3">
    <source>
        <dbReference type="EMBL" id="KAJ1142993.1"/>
    </source>
</evidence>
<evidence type="ECO:0000256" key="1">
    <source>
        <dbReference type="SAM" id="Coils"/>
    </source>
</evidence>
<dbReference type="AlphaFoldDB" id="A0AAV7QX60"/>
<feature type="compositionally biased region" description="Basic and acidic residues" evidence="2">
    <location>
        <begin position="15"/>
        <end position="44"/>
    </location>
</feature>
<evidence type="ECO:0000313" key="4">
    <source>
        <dbReference type="Proteomes" id="UP001066276"/>
    </source>
</evidence>
<proteinExistence type="predicted"/>
<protein>
    <submittedName>
        <fullName evidence="3">Uncharacterized protein</fullName>
    </submittedName>
</protein>
<dbReference type="EMBL" id="JANPWB010000010">
    <property type="protein sequence ID" value="KAJ1142993.1"/>
    <property type="molecule type" value="Genomic_DNA"/>
</dbReference>
<gene>
    <name evidence="3" type="ORF">NDU88_009305</name>
</gene>
<comment type="caution">
    <text evidence="3">The sequence shown here is derived from an EMBL/GenBank/DDBJ whole genome shotgun (WGS) entry which is preliminary data.</text>
</comment>
<reference evidence="3" key="1">
    <citation type="journal article" date="2022" name="bioRxiv">
        <title>Sequencing and chromosome-scale assembly of the giantPleurodeles waltlgenome.</title>
        <authorList>
            <person name="Brown T."/>
            <person name="Elewa A."/>
            <person name="Iarovenko S."/>
            <person name="Subramanian E."/>
            <person name="Araus A.J."/>
            <person name="Petzold A."/>
            <person name="Susuki M."/>
            <person name="Suzuki K.-i.T."/>
            <person name="Hayashi T."/>
            <person name="Toyoda A."/>
            <person name="Oliveira C."/>
            <person name="Osipova E."/>
            <person name="Leigh N.D."/>
            <person name="Simon A."/>
            <person name="Yun M.H."/>
        </authorList>
    </citation>
    <scope>NUCLEOTIDE SEQUENCE</scope>
    <source>
        <strain evidence="3">20211129_DDA</strain>
        <tissue evidence="3">Liver</tissue>
    </source>
</reference>
<evidence type="ECO:0000256" key="2">
    <source>
        <dbReference type="SAM" id="MobiDB-lite"/>
    </source>
</evidence>
<dbReference type="Proteomes" id="UP001066276">
    <property type="component" value="Chromosome 6"/>
</dbReference>